<evidence type="ECO:0000313" key="1">
    <source>
        <dbReference type="EMBL" id="XAG41872.1"/>
    </source>
</evidence>
<dbReference type="EMBL" id="CP095328">
    <property type="protein sequence ID" value="XAG41872.1"/>
    <property type="molecule type" value="Genomic_DNA"/>
</dbReference>
<name>A0AAU6T9P4_9GAMM</name>
<evidence type="ECO:0008006" key="2">
    <source>
        <dbReference type="Google" id="ProtNLM"/>
    </source>
</evidence>
<protein>
    <recommendedName>
        <fullName evidence="2">Replication protein</fullName>
    </recommendedName>
</protein>
<sequence>MVTKENAHKWLEYRNLGIEPTRYKSRTVVYSNHSIEQELNFQFETYEVKLTPYSHQGIPRDLSMRHDPAFVCEVIVGSSQHQGGGNFDIENILNEIFTWLEFDFDIGLSYEAWEEYEGSWLPSIGGACSLYIQTSYQAVPKREFEVFLKKYETAKSLNSKKAKKIVNIRKYLQEGLKLKDISENYSFMSFYKVVEIVADDLASTQYCETSSSVVKEMVSFKLLSRGSQRAKIYYLLSALNNEFEKMK</sequence>
<dbReference type="RefSeq" id="WP_354688861.1">
    <property type="nucleotide sequence ID" value="NZ_CP095328.1"/>
</dbReference>
<proteinExistence type="predicted"/>
<reference evidence="1" key="1">
    <citation type="submission" date="2022-03" db="EMBL/GenBank/DDBJ databases">
        <title>Sea Food Isolates.</title>
        <authorList>
            <person name="Li C."/>
        </authorList>
    </citation>
    <scope>NUCLEOTIDE SEQUENCE</scope>
    <source>
        <strain evidence="1">19NY04SH05-1</strain>
    </source>
</reference>
<gene>
    <name evidence="1" type="ORF">MRK42_02225</name>
</gene>
<organism evidence="1">
    <name type="scientific">Aeromonas sp. 19NY04SH05-1</name>
    <dbReference type="NCBI Taxonomy" id="2920537"/>
    <lineage>
        <taxon>Bacteria</taxon>
        <taxon>Pseudomonadati</taxon>
        <taxon>Pseudomonadota</taxon>
        <taxon>Gammaproteobacteria</taxon>
        <taxon>Aeromonadales</taxon>
        <taxon>Aeromonadaceae</taxon>
        <taxon>Aeromonas</taxon>
    </lineage>
</organism>
<accession>A0AAU6T9P4</accession>
<dbReference type="AlphaFoldDB" id="A0AAU6T9P4"/>